<reference evidence="2 3" key="1">
    <citation type="submission" date="2014-02" db="EMBL/GenBank/DDBJ databases">
        <authorList>
            <person name="Young C.-C."/>
            <person name="Hameed A."/>
            <person name="Huang H.-C."/>
            <person name="Shahina M."/>
        </authorList>
    </citation>
    <scope>NUCLEOTIDE SEQUENCE [LARGE SCALE GENOMIC DNA]</scope>
    <source>
        <strain evidence="2 3">CC-SAMT-1</strain>
    </source>
</reference>
<name>A0A0C5W0Q0_9FLAO</name>
<evidence type="ECO:0000313" key="2">
    <source>
        <dbReference type="EMBL" id="AJR04911.1"/>
    </source>
</evidence>
<dbReference type="Proteomes" id="UP000032229">
    <property type="component" value="Chromosome"/>
</dbReference>
<organism evidence="2 3">
    <name type="scientific">Siansivirga zeaxanthinifaciens CC-SAMT-1</name>
    <dbReference type="NCBI Taxonomy" id="1454006"/>
    <lineage>
        <taxon>Bacteria</taxon>
        <taxon>Pseudomonadati</taxon>
        <taxon>Bacteroidota</taxon>
        <taxon>Flavobacteriia</taxon>
        <taxon>Flavobacteriales</taxon>
        <taxon>Flavobacteriaceae</taxon>
        <taxon>Siansivirga</taxon>
    </lineage>
</organism>
<keyword evidence="3" id="KW-1185">Reference proteome</keyword>
<accession>A0A0C5W0Q0</accession>
<dbReference type="InterPro" id="IPR006342">
    <property type="entry name" value="FkbM_mtfrase"/>
</dbReference>
<evidence type="ECO:0000313" key="3">
    <source>
        <dbReference type="Proteomes" id="UP000032229"/>
    </source>
</evidence>
<sequence>MESNSESFRLNMIKNNYQYIEKHFLDKSKALFRFGSIGDGGYYLSPNILLESDLLFSGGISSNLEFEFDFYRFNTTASILMIDPTVSKWRLLIKGIFRLFLNKKRKLPYLYNVFIFWDITSKKRCKHLPLFLDASVSILDLIKKHLGTKNAILLKLDIEGSEYDFLEEILLNLDIFSAIIFEFHDFHVNCYKVIDFLERSSNKFSLVFLGINPSGGYDGFEKPKCIELTLERK</sequence>
<dbReference type="SUPFAM" id="SSF53335">
    <property type="entry name" value="S-adenosyl-L-methionine-dependent methyltransferases"/>
    <property type="match status" value="1"/>
</dbReference>
<dbReference type="InterPro" id="IPR029063">
    <property type="entry name" value="SAM-dependent_MTases_sf"/>
</dbReference>
<proteinExistence type="predicted"/>
<dbReference type="AlphaFoldDB" id="A0A0C5W0Q0"/>
<dbReference type="KEGG" id="sze:AW14_09345"/>
<evidence type="ECO:0000259" key="1">
    <source>
        <dbReference type="Pfam" id="PF05050"/>
    </source>
</evidence>
<dbReference type="Pfam" id="PF05050">
    <property type="entry name" value="Methyltransf_21"/>
    <property type="match status" value="1"/>
</dbReference>
<dbReference type="EMBL" id="CP007202">
    <property type="protein sequence ID" value="AJR04911.1"/>
    <property type="molecule type" value="Genomic_DNA"/>
</dbReference>
<dbReference type="HOGENOM" id="CLU_1109613_0_0_10"/>
<feature type="domain" description="Methyltransferase FkbM" evidence="1">
    <location>
        <begin position="138"/>
        <end position="199"/>
    </location>
</feature>
<protein>
    <recommendedName>
        <fullName evidence="1">Methyltransferase FkbM domain-containing protein</fullName>
    </recommendedName>
</protein>
<dbReference type="STRING" id="1454006.AW14_09345"/>
<gene>
    <name evidence="2" type="ORF">AW14_09345</name>
</gene>